<evidence type="ECO:0000313" key="1">
    <source>
        <dbReference type="EMBL" id="SDJ80009.1"/>
    </source>
</evidence>
<accession>A0ABY0QAJ5</accession>
<reference evidence="1 2" key="1">
    <citation type="submission" date="2016-10" db="EMBL/GenBank/DDBJ databases">
        <authorList>
            <person name="Varghese N."/>
            <person name="Submissions S."/>
        </authorList>
    </citation>
    <scope>NUCLEOTIDE SEQUENCE [LARGE SCALE GENOMIC DNA]</scope>
    <source>
        <strain evidence="1 2">GAS524</strain>
    </source>
</reference>
<evidence type="ECO:0000313" key="2">
    <source>
        <dbReference type="Proteomes" id="UP000198803"/>
    </source>
</evidence>
<organism evidence="1 2">
    <name type="scientific">Bradyrhizobium ottawaense</name>
    <dbReference type="NCBI Taxonomy" id="931866"/>
    <lineage>
        <taxon>Bacteria</taxon>
        <taxon>Pseudomonadati</taxon>
        <taxon>Pseudomonadota</taxon>
        <taxon>Alphaproteobacteria</taxon>
        <taxon>Hyphomicrobiales</taxon>
        <taxon>Nitrobacteraceae</taxon>
        <taxon>Bradyrhizobium</taxon>
    </lineage>
</organism>
<keyword evidence="2" id="KW-1185">Reference proteome</keyword>
<dbReference type="EMBL" id="LT629693">
    <property type="protein sequence ID" value="SDJ80009.1"/>
    <property type="molecule type" value="Genomic_DNA"/>
</dbReference>
<dbReference type="Proteomes" id="UP000198803">
    <property type="component" value="Chromosome I"/>
</dbReference>
<proteinExistence type="predicted"/>
<gene>
    <name evidence="1" type="ORF">SAMN05444163_6475</name>
</gene>
<protein>
    <submittedName>
        <fullName evidence="1">Uncharacterized protein</fullName>
    </submittedName>
</protein>
<name>A0ABY0QAJ5_9BRAD</name>
<sequence>MAVQQRHQFKLSQPLEQRLADEAHRLREQAKLLPPGAVREAAIRKARQTETGLHLSEWLRSPGLPR</sequence>